<evidence type="ECO:0008006" key="3">
    <source>
        <dbReference type="Google" id="ProtNLM"/>
    </source>
</evidence>
<sequence length="87" mass="9533">MSCRVTYTVEAKATADAMTPERRALLERGLSKLAQDPYHKASTHVGTHEDDRRAQVAPGLLVEYVVAHGLLVVVLIDVFDEALIMDG</sequence>
<keyword evidence="2" id="KW-1185">Reference proteome</keyword>
<organism evidence="1 2">
    <name type="scientific">Streptomyces gamaensis</name>
    <dbReference type="NCBI Taxonomy" id="1763542"/>
    <lineage>
        <taxon>Bacteria</taxon>
        <taxon>Bacillati</taxon>
        <taxon>Actinomycetota</taxon>
        <taxon>Actinomycetes</taxon>
        <taxon>Kitasatosporales</taxon>
        <taxon>Streptomycetaceae</taxon>
        <taxon>Streptomyces</taxon>
    </lineage>
</organism>
<reference evidence="2" key="1">
    <citation type="journal article" date="2019" name="Int. J. Syst. Evol. Microbiol.">
        <title>The Global Catalogue of Microorganisms (GCM) 10K type strain sequencing project: providing services to taxonomists for standard genome sequencing and annotation.</title>
        <authorList>
            <consortium name="The Broad Institute Genomics Platform"/>
            <consortium name="The Broad Institute Genome Sequencing Center for Infectious Disease"/>
            <person name="Wu L."/>
            <person name="Ma J."/>
        </authorList>
    </citation>
    <scope>NUCLEOTIDE SEQUENCE [LARGE SCALE GENOMIC DNA]</scope>
    <source>
        <strain evidence="2">CGMCC 4.7304</strain>
    </source>
</reference>
<gene>
    <name evidence="1" type="ORF">ACFP1Z_25480</name>
</gene>
<dbReference type="RefSeq" id="WP_390319798.1">
    <property type="nucleotide sequence ID" value="NZ_JBHSPB010000018.1"/>
</dbReference>
<accession>A0ABW0ZAB1</accession>
<evidence type="ECO:0000313" key="1">
    <source>
        <dbReference type="EMBL" id="MFC5723520.1"/>
    </source>
</evidence>
<name>A0ABW0ZAB1_9ACTN</name>
<dbReference type="Proteomes" id="UP001596083">
    <property type="component" value="Unassembled WGS sequence"/>
</dbReference>
<dbReference type="EMBL" id="JBHSPB010000018">
    <property type="protein sequence ID" value="MFC5723520.1"/>
    <property type="molecule type" value="Genomic_DNA"/>
</dbReference>
<comment type="caution">
    <text evidence="1">The sequence shown here is derived from an EMBL/GenBank/DDBJ whole genome shotgun (WGS) entry which is preliminary data.</text>
</comment>
<protein>
    <recommendedName>
        <fullName evidence="3">Addiction module toxin RelE</fullName>
    </recommendedName>
</protein>
<evidence type="ECO:0000313" key="2">
    <source>
        <dbReference type="Proteomes" id="UP001596083"/>
    </source>
</evidence>
<proteinExistence type="predicted"/>